<reference evidence="3 4" key="1">
    <citation type="submission" date="2024-03" db="EMBL/GenBank/DDBJ databases">
        <title>The Acrasis kona genome and developmental transcriptomes reveal deep origins of eukaryotic multicellular pathways.</title>
        <authorList>
            <person name="Sheikh S."/>
            <person name="Fu C.-J."/>
            <person name="Brown M.W."/>
            <person name="Baldauf S.L."/>
        </authorList>
    </citation>
    <scope>NUCLEOTIDE SEQUENCE [LARGE SCALE GENOMIC DNA]</scope>
    <source>
        <strain evidence="3 4">ATCC MYA-3509</strain>
    </source>
</reference>
<feature type="signal peptide" evidence="2">
    <location>
        <begin position="1"/>
        <end position="23"/>
    </location>
</feature>
<feature type="chain" id="PRO_5043576490" evidence="2">
    <location>
        <begin position="24"/>
        <end position="200"/>
    </location>
</feature>
<dbReference type="Proteomes" id="UP001431209">
    <property type="component" value="Unassembled WGS sequence"/>
</dbReference>
<evidence type="ECO:0000256" key="2">
    <source>
        <dbReference type="SAM" id="SignalP"/>
    </source>
</evidence>
<evidence type="ECO:0000313" key="3">
    <source>
        <dbReference type="EMBL" id="KAL0483022.1"/>
    </source>
</evidence>
<dbReference type="EMBL" id="JAOPGA020000923">
    <property type="protein sequence ID" value="KAL0483022.1"/>
    <property type="molecule type" value="Genomic_DNA"/>
</dbReference>
<organism evidence="3 4">
    <name type="scientific">Acrasis kona</name>
    <dbReference type="NCBI Taxonomy" id="1008807"/>
    <lineage>
        <taxon>Eukaryota</taxon>
        <taxon>Discoba</taxon>
        <taxon>Heterolobosea</taxon>
        <taxon>Tetramitia</taxon>
        <taxon>Eutetramitia</taxon>
        <taxon>Acrasidae</taxon>
        <taxon>Acrasis</taxon>
    </lineage>
</organism>
<evidence type="ECO:0000256" key="1">
    <source>
        <dbReference type="SAM" id="Coils"/>
    </source>
</evidence>
<keyword evidence="2" id="KW-0732">Signal</keyword>
<dbReference type="AlphaFoldDB" id="A0AAW2Z328"/>
<feature type="coiled-coil region" evidence="1">
    <location>
        <begin position="150"/>
        <end position="195"/>
    </location>
</feature>
<gene>
    <name evidence="3" type="ORF">AKO1_014893</name>
</gene>
<accession>A0AAW2Z328</accession>
<keyword evidence="1" id="KW-0175">Coiled coil</keyword>
<evidence type="ECO:0000313" key="4">
    <source>
        <dbReference type="Proteomes" id="UP001431209"/>
    </source>
</evidence>
<comment type="caution">
    <text evidence="3">The sequence shown here is derived from an EMBL/GenBank/DDBJ whole genome shotgun (WGS) entry which is preliminary data.</text>
</comment>
<name>A0AAW2Z328_9EUKA</name>
<sequence>MVKKKIALLVLVLLFSYFETSDCSKGAYFIGHNYQSLSDPNKFYYSYGYEDKIDLNKSPSRKYRKYKQFSFNKLRSRELSITPNEDDQKYFGEYTSDVKKSVKGLSRSLRSIGKRKTNNLKARSNRIPRLLPLKIPPFTGTRESYRAQLRKELEQFRKRLLSDADKVRKQADIIRENARKLIKERRSRAANLRKQLVNKK</sequence>
<protein>
    <submittedName>
        <fullName evidence="3">Apolipoprotein A</fullName>
    </submittedName>
</protein>
<keyword evidence="4" id="KW-1185">Reference proteome</keyword>
<proteinExistence type="predicted"/>